<reference evidence="1" key="1">
    <citation type="submission" date="2014-12" db="EMBL/GenBank/DDBJ databases">
        <authorList>
            <person name="Huang H.-H."/>
            <person name="Chen S.-C."/>
            <person name="Lai M.-C."/>
        </authorList>
    </citation>
    <scope>NUCLEOTIDE SEQUENCE</scope>
    <source>
        <strain evidence="1">K1F9705b</strain>
    </source>
</reference>
<evidence type="ECO:0000313" key="2">
    <source>
        <dbReference type="Proteomes" id="UP000730161"/>
    </source>
</evidence>
<protein>
    <submittedName>
        <fullName evidence="1">Uncharacterized protein</fullName>
    </submittedName>
</protein>
<dbReference type="EMBL" id="JWHL01000004">
    <property type="protein sequence ID" value="MBR1368809.1"/>
    <property type="molecule type" value="Genomic_DNA"/>
</dbReference>
<proteinExistence type="predicted"/>
<sequence>MARYVPAIMDFFGTMRLNLHYIVLKDADYCKPADLLAQYCDGMNQILKTKKRGGITIRQEQADHTISMISESDDRFSFHFHFVFIPQSLEETIVAKSLEMNRSCIRGGTAGVSTDPHKALNDIARHLDLDDKEALIRHSVKEQWFSDEDWYTDLLSSIQQLNS</sequence>
<name>A0A8J7W5N7_9EURY</name>
<dbReference type="AlphaFoldDB" id="A0A8J7W5N7"/>
<comment type="caution">
    <text evidence="1">The sequence shown here is derived from an EMBL/GenBank/DDBJ whole genome shotgun (WGS) entry which is preliminary data.</text>
</comment>
<keyword evidence="2" id="KW-1185">Reference proteome</keyword>
<evidence type="ECO:0000313" key="1">
    <source>
        <dbReference type="EMBL" id="MBR1368809.1"/>
    </source>
</evidence>
<accession>A0A8J7W5N7</accession>
<organism evidence="1 2">
    <name type="scientific">Methanocalculus chunghsingensis</name>
    <dbReference type="NCBI Taxonomy" id="156457"/>
    <lineage>
        <taxon>Archaea</taxon>
        <taxon>Methanobacteriati</taxon>
        <taxon>Methanobacteriota</taxon>
        <taxon>Stenosarchaea group</taxon>
        <taxon>Methanomicrobia</taxon>
        <taxon>Methanomicrobiales</taxon>
        <taxon>Methanocalculaceae</taxon>
        <taxon>Methanocalculus</taxon>
    </lineage>
</organism>
<gene>
    <name evidence="1" type="ORF">RJ53_04500</name>
</gene>
<dbReference type="Proteomes" id="UP000730161">
    <property type="component" value="Unassembled WGS sequence"/>
</dbReference>